<dbReference type="AlphaFoldDB" id="A0AAD5SHD6"/>
<dbReference type="PANTHER" id="PTHR24056">
    <property type="entry name" value="CELL DIVISION PROTEIN KINASE"/>
    <property type="match status" value="1"/>
</dbReference>
<feature type="domain" description="Protein kinase" evidence="3">
    <location>
        <begin position="1"/>
        <end position="160"/>
    </location>
</feature>
<sequence>MSNLLLTSKGILKIADFGLARKFGTPSKPMTPKVVTLWYRAPEVLFGEKVYTTAIDMWSVGCIFGELLLTQPLLPGKIEQHQIELICKLLGTPNDRIWSGLSSLPLFKAITLPAVPYEDFHKRFERCKLTENAMALLKGLLTYGPRARLDVKSALDSQWFWDRPPASAPILLPTFPEGRNEGAYDSNVKAYQRRKEERQQEFGGIRGLRNNFAEGKGMVVERRIGSKRFRDDESDLNLELGEPPVQHFRLS</sequence>
<dbReference type="GO" id="GO:0005524">
    <property type="term" value="F:ATP binding"/>
    <property type="evidence" value="ECO:0007669"/>
    <property type="project" value="UniProtKB-KW"/>
</dbReference>
<evidence type="ECO:0000256" key="1">
    <source>
        <dbReference type="ARBA" id="ARBA00022741"/>
    </source>
</evidence>
<dbReference type="InterPro" id="IPR050108">
    <property type="entry name" value="CDK"/>
</dbReference>
<proteinExistence type="predicted"/>
<dbReference type="Pfam" id="PF00069">
    <property type="entry name" value="Pkinase"/>
    <property type="match status" value="1"/>
</dbReference>
<dbReference type="GO" id="GO:0007346">
    <property type="term" value="P:regulation of mitotic cell cycle"/>
    <property type="evidence" value="ECO:0007669"/>
    <property type="project" value="TreeGrafter"/>
</dbReference>
<evidence type="ECO:0000313" key="4">
    <source>
        <dbReference type="EMBL" id="KAJ3054889.1"/>
    </source>
</evidence>
<keyword evidence="1" id="KW-0547">Nucleotide-binding</keyword>
<protein>
    <submittedName>
        <fullName evidence="4">Cyclin-dependent kinase 10</fullName>
    </submittedName>
</protein>
<dbReference type="InterPro" id="IPR000719">
    <property type="entry name" value="Prot_kinase_dom"/>
</dbReference>
<dbReference type="PROSITE" id="PS50011">
    <property type="entry name" value="PROTEIN_KINASE_DOM"/>
    <property type="match status" value="1"/>
</dbReference>
<reference evidence="4" key="1">
    <citation type="submission" date="2020-05" db="EMBL/GenBank/DDBJ databases">
        <title>Phylogenomic resolution of chytrid fungi.</title>
        <authorList>
            <person name="Stajich J.E."/>
            <person name="Amses K."/>
            <person name="Simmons R."/>
            <person name="Seto K."/>
            <person name="Myers J."/>
            <person name="Bonds A."/>
            <person name="Quandt C.A."/>
            <person name="Barry K."/>
            <person name="Liu P."/>
            <person name="Grigoriev I."/>
            <person name="Longcore J.E."/>
            <person name="James T.Y."/>
        </authorList>
    </citation>
    <scope>NUCLEOTIDE SEQUENCE</scope>
    <source>
        <strain evidence="4">JEL0318</strain>
    </source>
</reference>
<accession>A0AAD5SHD6</accession>
<keyword evidence="5" id="KW-1185">Reference proteome</keyword>
<evidence type="ECO:0000256" key="2">
    <source>
        <dbReference type="ARBA" id="ARBA00022840"/>
    </source>
</evidence>
<dbReference type="SMART" id="SM00220">
    <property type="entry name" value="S_TKc"/>
    <property type="match status" value="1"/>
</dbReference>
<keyword evidence="2" id="KW-0067">ATP-binding</keyword>
<dbReference type="Proteomes" id="UP001212841">
    <property type="component" value="Unassembled WGS sequence"/>
</dbReference>
<organism evidence="4 5">
    <name type="scientific">Rhizophlyctis rosea</name>
    <dbReference type="NCBI Taxonomy" id="64517"/>
    <lineage>
        <taxon>Eukaryota</taxon>
        <taxon>Fungi</taxon>
        <taxon>Fungi incertae sedis</taxon>
        <taxon>Chytridiomycota</taxon>
        <taxon>Chytridiomycota incertae sedis</taxon>
        <taxon>Chytridiomycetes</taxon>
        <taxon>Rhizophlyctidales</taxon>
        <taxon>Rhizophlyctidaceae</taxon>
        <taxon>Rhizophlyctis</taxon>
    </lineage>
</organism>
<dbReference type="Gene3D" id="1.10.510.10">
    <property type="entry name" value="Transferase(Phosphotransferase) domain 1"/>
    <property type="match status" value="1"/>
</dbReference>
<dbReference type="PANTHER" id="PTHR24056:SF508">
    <property type="entry name" value="CYCLIN-DEPENDENT KINASE 10"/>
    <property type="match status" value="1"/>
</dbReference>
<gene>
    <name evidence="4" type="primary">CDK10</name>
    <name evidence="4" type="ORF">HK097_000465</name>
</gene>
<evidence type="ECO:0000259" key="3">
    <source>
        <dbReference type="PROSITE" id="PS50011"/>
    </source>
</evidence>
<dbReference type="EMBL" id="JADGJD010000108">
    <property type="protein sequence ID" value="KAJ3054889.1"/>
    <property type="molecule type" value="Genomic_DNA"/>
</dbReference>
<keyword evidence="4" id="KW-0808">Transferase</keyword>
<dbReference type="GO" id="GO:0004674">
    <property type="term" value="F:protein serine/threonine kinase activity"/>
    <property type="evidence" value="ECO:0007669"/>
    <property type="project" value="TreeGrafter"/>
</dbReference>
<dbReference type="SUPFAM" id="SSF56112">
    <property type="entry name" value="Protein kinase-like (PK-like)"/>
    <property type="match status" value="1"/>
</dbReference>
<evidence type="ECO:0000313" key="5">
    <source>
        <dbReference type="Proteomes" id="UP001212841"/>
    </source>
</evidence>
<dbReference type="InterPro" id="IPR011009">
    <property type="entry name" value="Kinase-like_dom_sf"/>
</dbReference>
<comment type="caution">
    <text evidence="4">The sequence shown here is derived from an EMBL/GenBank/DDBJ whole genome shotgun (WGS) entry which is preliminary data.</text>
</comment>
<name>A0AAD5SHD6_9FUNG</name>
<dbReference type="GO" id="GO:0005634">
    <property type="term" value="C:nucleus"/>
    <property type="evidence" value="ECO:0007669"/>
    <property type="project" value="TreeGrafter"/>
</dbReference>
<keyword evidence="4" id="KW-0418">Kinase</keyword>